<dbReference type="GeneID" id="89974806"/>
<protein>
    <recommendedName>
        <fullName evidence="7">L-ornithine N(5)-oxygenase</fullName>
    </recommendedName>
</protein>
<organism evidence="5 6">
    <name type="scientific">Exophiala bonariae</name>
    <dbReference type="NCBI Taxonomy" id="1690606"/>
    <lineage>
        <taxon>Eukaryota</taxon>
        <taxon>Fungi</taxon>
        <taxon>Dikarya</taxon>
        <taxon>Ascomycota</taxon>
        <taxon>Pezizomycotina</taxon>
        <taxon>Eurotiomycetes</taxon>
        <taxon>Chaetothyriomycetidae</taxon>
        <taxon>Chaetothyriales</taxon>
        <taxon>Herpotrichiellaceae</taxon>
        <taxon>Exophiala</taxon>
    </lineage>
</organism>
<dbReference type="PANTHER" id="PTHR23023">
    <property type="entry name" value="DIMETHYLANILINE MONOOXYGENASE"/>
    <property type="match status" value="1"/>
</dbReference>
<gene>
    <name evidence="5" type="ORF">LTR84_006635</name>
</gene>
<keyword evidence="2" id="KW-0285">Flavoprotein</keyword>
<accession>A0AAV9N408</accession>
<reference evidence="5 6" key="1">
    <citation type="submission" date="2023-08" db="EMBL/GenBank/DDBJ databases">
        <title>Black Yeasts Isolated from many extreme environments.</title>
        <authorList>
            <person name="Coleine C."/>
            <person name="Stajich J.E."/>
            <person name="Selbmann L."/>
        </authorList>
    </citation>
    <scope>NUCLEOTIDE SEQUENCE [LARGE SCALE GENOMIC DNA]</scope>
    <source>
        <strain evidence="5 6">CCFEE 5792</strain>
    </source>
</reference>
<evidence type="ECO:0008006" key="7">
    <source>
        <dbReference type="Google" id="ProtNLM"/>
    </source>
</evidence>
<sequence length="590" mass="65852">MEIENLDLAIVGAGWHGLGMAKTYSEAYPEARIAIFDSGKSVGGVWAKERLYPGLKTNNLVGSYEFGDFPMALDRFGLQRGQHIPGAVVHEYLRQFAEEFNLTSRLIFNTKVVSAELLEDGEWGLQVSDVNNESSGTIKIRTKKLVVATGLTSKPNIPTFPGRAEYQGNVFHSIHLRDRAKDIEAAKEVVVLGANKSAWDTCYSAAVSGAHVNMVVRPGGGGPSWVWPVTFSPFQLSIQQIATTRLWTLFEPTIWNGEASGFSWARYLLHSTSLGRKFVSMFWKALDKIVHRANGYDNHPELQKLKPWSTTFWMGNSLGIHNYQQNWFDLVRKGRIHIHVADVTSLSGKGVHLSNGAVVNADTFVCCTGWEVLPPIKFIPETLTDELGLPSSAIQPSEVQVQHARAQILEAAPSLRAGPRKVLPKSAAAPIRVHEHKNGAESTRSNYQLYRFLVPSSAKFFKHRNIAFIGSHLALNAITVAQAQALWITAFFNDKVESLRHSNIDHADVEYETILHTEYARLRHPGAGSGAGERCPDLVFDGLLYTDSLLRDLGLEAHRKKSWWKELVQRYLPGDYRGLVAEWKRKNIIH</sequence>
<dbReference type="EMBL" id="JAVRRD010000025">
    <property type="protein sequence ID" value="KAK5047538.1"/>
    <property type="molecule type" value="Genomic_DNA"/>
</dbReference>
<evidence type="ECO:0000256" key="2">
    <source>
        <dbReference type="ARBA" id="ARBA00022630"/>
    </source>
</evidence>
<keyword evidence="3" id="KW-0274">FAD</keyword>
<dbReference type="InterPro" id="IPR036188">
    <property type="entry name" value="FAD/NAD-bd_sf"/>
</dbReference>
<dbReference type="AlphaFoldDB" id="A0AAV9N408"/>
<evidence type="ECO:0000256" key="4">
    <source>
        <dbReference type="ARBA" id="ARBA00023002"/>
    </source>
</evidence>
<name>A0AAV9N408_9EURO</name>
<dbReference type="InterPro" id="IPR020946">
    <property type="entry name" value="Flavin_mOase-like"/>
</dbReference>
<evidence type="ECO:0000256" key="1">
    <source>
        <dbReference type="ARBA" id="ARBA00009183"/>
    </source>
</evidence>
<evidence type="ECO:0000256" key="3">
    <source>
        <dbReference type="ARBA" id="ARBA00022827"/>
    </source>
</evidence>
<dbReference type="Proteomes" id="UP001358417">
    <property type="component" value="Unassembled WGS sequence"/>
</dbReference>
<dbReference type="GO" id="GO:0004499">
    <property type="term" value="F:N,N-dimethylaniline monooxygenase activity"/>
    <property type="evidence" value="ECO:0007669"/>
    <property type="project" value="InterPro"/>
</dbReference>
<keyword evidence="6" id="KW-1185">Reference proteome</keyword>
<dbReference type="Gene3D" id="3.50.50.60">
    <property type="entry name" value="FAD/NAD(P)-binding domain"/>
    <property type="match status" value="1"/>
</dbReference>
<comment type="similarity">
    <text evidence="1">Belongs to the FMO family.</text>
</comment>
<comment type="caution">
    <text evidence="5">The sequence shown here is derived from an EMBL/GenBank/DDBJ whole genome shotgun (WGS) entry which is preliminary data.</text>
</comment>
<dbReference type="SUPFAM" id="SSF51905">
    <property type="entry name" value="FAD/NAD(P)-binding domain"/>
    <property type="match status" value="2"/>
</dbReference>
<dbReference type="GO" id="GO:0050660">
    <property type="term" value="F:flavin adenine dinucleotide binding"/>
    <property type="evidence" value="ECO:0007669"/>
    <property type="project" value="InterPro"/>
</dbReference>
<keyword evidence="4" id="KW-0560">Oxidoreductase</keyword>
<dbReference type="GO" id="GO:0050661">
    <property type="term" value="F:NADP binding"/>
    <property type="evidence" value="ECO:0007669"/>
    <property type="project" value="InterPro"/>
</dbReference>
<evidence type="ECO:0000313" key="5">
    <source>
        <dbReference type="EMBL" id="KAK5047538.1"/>
    </source>
</evidence>
<dbReference type="Pfam" id="PF00743">
    <property type="entry name" value="FMO-like"/>
    <property type="match status" value="1"/>
</dbReference>
<dbReference type="RefSeq" id="XP_064703082.1">
    <property type="nucleotide sequence ID" value="XM_064850195.1"/>
</dbReference>
<proteinExistence type="inferred from homology"/>
<evidence type="ECO:0000313" key="6">
    <source>
        <dbReference type="Proteomes" id="UP001358417"/>
    </source>
</evidence>
<dbReference type="InterPro" id="IPR050346">
    <property type="entry name" value="FMO-like"/>
</dbReference>